<proteinExistence type="predicted"/>
<dbReference type="Gene3D" id="1.10.10.60">
    <property type="entry name" value="Homeodomain-like"/>
    <property type="match status" value="1"/>
</dbReference>
<dbReference type="SUPFAM" id="SSF46689">
    <property type="entry name" value="Homeodomain-like"/>
    <property type="match status" value="1"/>
</dbReference>
<dbReference type="AlphaFoldDB" id="A0A0D1KVR8"/>
<comment type="caution">
    <text evidence="5">The sequence shown here is derived from an EMBL/GenBank/DDBJ whole genome shotgun (WGS) entry which is preliminary data.</text>
</comment>
<organism evidence="5 6">
    <name type="scientific">Sphingomonas melonis</name>
    <dbReference type="NCBI Taxonomy" id="152682"/>
    <lineage>
        <taxon>Bacteria</taxon>
        <taxon>Pseudomonadati</taxon>
        <taxon>Pseudomonadota</taxon>
        <taxon>Alphaproteobacteria</taxon>
        <taxon>Sphingomonadales</taxon>
        <taxon>Sphingomonadaceae</taxon>
        <taxon>Sphingomonas</taxon>
    </lineage>
</organism>
<accession>A0A0D1KVR8</accession>
<protein>
    <recommendedName>
        <fullName evidence="4">HTH araC/xylS-type domain-containing protein</fullName>
    </recommendedName>
</protein>
<gene>
    <name evidence="5" type="ORF">SR41_07925</name>
</gene>
<dbReference type="InterPro" id="IPR018060">
    <property type="entry name" value="HTH_AraC"/>
</dbReference>
<keyword evidence="2" id="KW-0238">DNA-binding</keyword>
<dbReference type="InterPro" id="IPR050204">
    <property type="entry name" value="AraC_XylS_family_regulators"/>
</dbReference>
<evidence type="ECO:0000313" key="6">
    <source>
        <dbReference type="Proteomes" id="UP000033203"/>
    </source>
</evidence>
<dbReference type="GO" id="GO:0003700">
    <property type="term" value="F:DNA-binding transcription factor activity"/>
    <property type="evidence" value="ECO:0007669"/>
    <property type="project" value="InterPro"/>
</dbReference>
<name>A0A0D1KVR8_9SPHN</name>
<dbReference type="Pfam" id="PF12833">
    <property type="entry name" value="HTH_18"/>
    <property type="match status" value="1"/>
</dbReference>
<evidence type="ECO:0000256" key="2">
    <source>
        <dbReference type="ARBA" id="ARBA00023125"/>
    </source>
</evidence>
<reference evidence="5 6" key="1">
    <citation type="submission" date="2015-01" db="EMBL/GenBank/DDBJ databases">
        <title>Genome of Sphingomonas taxi strain 30a.</title>
        <authorList>
            <person name="Eevers N."/>
            <person name="Van Hamme J."/>
            <person name="Bottos E."/>
            <person name="Weyens N."/>
            <person name="Vangronsveld J."/>
        </authorList>
    </citation>
    <scope>NUCLEOTIDE SEQUENCE [LARGE SCALE GENOMIC DNA]</scope>
    <source>
        <strain evidence="5 6">30a</strain>
    </source>
</reference>
<dbReference type="EMBL" id="JXTP01000030">
    <property type="protein sequence ID" value="KIU28454.1"/>
    <property type="molecule type" value="Genomic_DNA"/>
</dbReference>
<dbReference type="Proteomes" id="UP000033203">
    <property type="component" value="Unassembled WGS sequence"/>
</dbReference>
<sequence>MSQVPENERFPPAPSSSRLGWTPFFDTAALPQRDRFSAWRDSDIRNLSQHFETRPTQPFQARVEGLDLGTMLLNHVHISAQDWHRGAEHLRDQADGLVVNVRHAGGAWGRMGDRDVRARDGAVVLTDMALGNTHVSEASVSTSFVLPRALAERVLPSVRSLHGHVVPAEQAALLTSHLTALRHHARHLPASTGPAVAQTVVDLLALVVHASLGERPGDREQHDRALRVQLRDEIERNLGSPSLSVARLSRTLGVSRSTLYRLLQDEGGVQAYIRARRLAKVAEALQRRGDRQTIAALADRWGFCDAAYLGRAFRETYGMTPGDYHAMHASGLPPTGIATPIAMPAGRIVTP</sequence>
<evidence type="ECO:0000256" key="1">
    <source>
        <dbReference type="ARBA" id="ARBA00023015"/>
    </source>
</evidence>
<dbReference type="PANTHER" id="PTHR46796:SF6">
    <property type="entry name" value="ARAC SUBFAMILY"/>
    <property type="match status" value="1"/>
</dbReference>
<dbReference type="PANTHER" id="PTHR46796">
    <property type="entry name" value="HTH-TYPE TRANSCRIPTIONAL ACTIVATOR RHAS-RELATED"/>
    <property type="match status" value="1"/>
</dbReference>
<keyword evidence="1" id="KW-0805">Transcription regulation</keyword>
<dbReference type="InterPro" id="IPR009057">
    <property type="entry name" value="Homeodomain-like_sf"/>
</dbReference>
<evidence type="ECO:0000256" key="3">
    <source>
        <dbReference type="ARBA" id="ARBA00023163"/>
    </source>
</evidence>
<dbReference type="GO" id="GO:0043565">
    <property type="term" value="F:sequence-specific DNA binding"/>
    <property type="evidence" value="ECO:0007669"/>
    <property type="project" value="InterPro"/>
</dbReference>
<dbReference type="InterPro" id="IPR018062">
    <property type="entry name" value="HTH_AraC-typ_CS"/>
</dbReference>
<dbReference type="PATRIC" id="fig|1549858.7.peg.2019"/>
<dbReference type="PROSITE" id="PS01124">
    <property type="entry name" value="HTH_ARAC_FAMILY_2"/>
    <property type="match status" value="1"/>
</dbReference>
<dbReference type="SMART" id="SM00342">
    <property type="entry name" value="HTH_ARAC"/>
    <property type="match status" value="1"/>
</dbReference>
<dbReference type="PROSITE" id="PS00041">
    <property type="entry name" value="HTH_ARAC_FAMILY_1"/>
    <property type="match status" value="1"/>
</dbReference>
<evidence type="ECO:0000313" key="5">
    <source>
        <dbReference type="EMBL" id="KIU28454.1"/>
    </source>
</evidence>
<evidence type="ECO:0000259" key="4">
    <source>
        <dbReference type="PROSITE" id="PS01124"/>
    </source>
</evidence>
<feature type="domain" description="HTH araC/xylS-type" evidence="4">
    <location>
        <begin position="228"/>
        <end position="327"/>
    </location>
</feature>
<keyword evidence="3" id="KW-0804">Transcription</keyword>